<dbReference type="PANTHER" id="PTHR42693:SF53">
    <property type="entry name" value="ENDO-4-O-SULFATASE"/>
    <property type="match status" value="1"/>
</dbReference>
<keyword evidence="3" id="KW-0378">Hydrolase</keyword>
<dbReference type="PROSITE" id="PS51257">
    <property type="entry name" value="PROKAR_LIPOPROTEIN"/>
    <property type="match status" value="1"/>
</dbReference>
<organism evidence="7 8">
    <name type="scientific">Lutibacter oricola</name>
    <dbReference type="NCBI Taxonomy" id="762486"/>
    <lineage>
        <taxon>Bacteria</taxon>
        <taxon>Pseudomonadati</taxon>
        <taxon>Bacteroidota</taxon>
        <taxon>Flavobacteriia</taxon>
        <taxon>Flavobacteriales</taxon>
        <taxon>Flavobacteriaceae</taxon>
        <taxon>Lutibacter</taxon>
    </lineage>
</organism>
<dbReference type="GO" id="GO:0046872">
    <property type="term" value="F:metal ion binding"/>
    <property type="evidence" value="ECO:0007669"/>
    <property type="project" value="UniProtKB-KW"/>
</dbReference>
<protein>
    <submittedName>
        <fullName evidence="7">Arylsulfatase A</fullName>
    </submittedName>
</protein>
<gene>
    <name evidence="7" type="ORF">SAMN05444411_11140</name>
</gene>
<comment type="similarity">
    <text evidence="1">Belongs to the sulfatase family.</text>
</comment>
<keyword evidence="5" id="KW-0732">Signal</keyword>
<reference evidence="7 8" key="1">
    <citation type="submission" date="2016-10" db="EMBL/GenBank/DDBJ databases">
        <authorList>
            <person name="de Groot N.N."/>
        </authorList>
    </citation>
    <scope>NUCLEOTIDE SEQUENCE [LARGE SCALE GENOMIC DNA]</scope>
    <source>
        <strain evidence="7 8">DSM 24956</strain>
    </source>
</reference>
<feature type="chain" id="PRO_5011547156" evidence="5">
    <location>
        <begin position="29"/>
        <end position="489"/>
    </location>
</feature>
<evidence type="ECO:0000259" key="6">
    <source>
        <dbReference type="Pfam" id="PF00884"/>
    </source>
</evidence>
<dbReference type="AlphaFoldDB" id="A0A1H3FGL3"/>
<feature type="domain" description="Sulfatase N-terminal" evidence="6">
    <location>
        <begin position="41"/>
        <end position="337"/>
    </location>
</feature>
<dbReference type="PROSITE" id="PS00523">
    <property type="entry name" value="SULFATASE_1"/>
    <property type="match status" value="1"/>
</dbReference>
<dbReference type="OrthoDB" id="9762324at2"/>
<evidence type="ECO:0000313" key="7">
    <source>
        <dbReference type="EMBL" id="SDX89897.1"/>
    </source>
</evidence>
<proteinExistence type="inferred from homology"/>
<evidence type="ECO:0000256" key="5">
    <source>
        <dbReference type="SAM" id="SignalP"/>
    </source>
</evidence>
<dbReference type="Gene3D" id="3.40.720.10">
    <property type="entry name" value="Alkaline Phosphatase, subunit A"/>
    <property type="match status" value="1"/>
</dbReference>
<accession>A0A1H3FGL3</accession>
<evidence type="ECO:0000256" key="4">
    <source>
        <dbReference type="ARBA" id="ARBA00022837"/>
    </source>
</evidence>
<evidence type="ECO:0000256" key="3">
    <source>
        <dbReference type="ARBA" id="ARBA00022801"/>
    </source>
</evidence>
<evidence type="ECO:0000313" key="8">
    <source>
        <dbReference type="Proteomes" id="UP000199595"/>
    </source>
</evidence>
<feature type="signal peptide" evidence="5">
    <location>
        <begin position="1"/>
        <end position="28"/>
    </location>
</feature>
<dbReference type="STRING" id="762486.SAMN05444411_11140"/>
<dbReference type="EMBL" id="FNNJ01000011">
    <property type="protein sequence ID" value="SDX89897.1"/>
    <property type="molecule type" value="Genomic_DNA"/>
</dbReference>
<dbReference type="SUPFAM" id="SSF53649">
    <property type="entry name" value="Alkaline phosphatase-like"/>
    <property type="match status" value="1"/>
</dbReference>
<dbReference type="Gene3D" id="3.30.1120.10">
    <property type="match status" value="1"/>
</dbReference>
<dbReference type="InterPro" id="IPR050738">
    <property type="entry name" value="Sulfatase"/>
</dbReference>
<keyword evidence="4" id="KW-0106">Calcium</keyword>
<keyword evidence="2" id="KW-0479">Metal-binding</keyword>
<dbReference type="Pfam" id="PF00884">
    <property type="entry name" value="Sulfatase"/>
    <property type="match status" value="1"/>
</dbReference>
<dbReference type="Proteomes" id="UP000199595">
    <property type="component" value="Unassembled WGS sequence"/>
</dbReference>
<name>A0A1H3FGL3_9FLAO</name>
<dbReference type="InterPro" id="IPR024607">
    <property type="entry name" value="Sulfatase_CS"/>
</dbReference>
<dbReference type="GO" id="GO:0004065">
    <property type="term" value="F:arylsulfatase activity"/>
    <property type="evidence" value="ECO:0007669"/>
    <property type="project" value="TreeGrafter"/>
</dbReference>
<dbReference type="InterPro" id="IPR017850">
    <property type="entry name" value="Alkaline_phosphatase_core_sf"/>
</dbReference>
<sequence>MIINKNNMRKTLGLFLCLVVLSSSVLVAACTNTSADKKPLNVIVVLIDDMGYGDLSVYGNPIVKTPNFDLFHNQSISFSNFAVSPTCAPSRCALLTGKHEFLSSVTHTIKPMRNMSLESTTIANLFKTKGYETGLFGKWHLGQSEEYGPWARGFNQTLVVPGDMQNTHYNPKLLKSQVEIKTEGYRTDIIFDEAMNFIEDNKEQPFFCYLATYTPHSPCVVPDKYTEPYNKYTNQMDAVRYKPEFNGMITNVDENLGRLMDKVKTAGLEENTLIVVLGDNGGTFGVDTFNDGRRGVKATVWSGGIRTFSFWKLGKNFNPKETSEMAGHVDILPTLAEFCNLKIPNKTKKQLEGNSLKKLLEGKTNKLNDDRMQVHHVGRWKDPATWSAHKYANACVRWKQYTLVRIEPCRDSNCKTCRMIWEREDGRPMLYTSNKEHHRMTEPGQWELFDLESDPYQSKNIVNKNQDIVKEMSEHYETWWKKVENQLSK</sequence>
<evidence type="ECO:0000256" key="1">
    <source>
        <dbReference type="ARBA" id="ARBA00008779"/>
    </source>
</evidence>
<evidence type="ECO:0000256" key="2">
    <source>
        <dbReference type="ARBA" id="ARBA00022723"/>
    </source>
</evidence>
<dbReference type="InterPro" id="IPR000917">
    <property type="entry name" value="Sulfatase_N"/>
</dbReference>
<keyword evidence="8" id="KW-1185">Reference proteome</keyword>
<dbReference type="PANTHER" id="PTHR42693">
    <property type="entry name" value="ARYLSULFATASE FAMILY MEMBER"/>
    <property type="match status" value="1"/>
</dbReference>